<evidence type="ECO:0000313" key="3">
    <source>
        <dbReference type="EMBL" id="ORY53465.1"/>
    </source>
</evidence>
<organism evidence="3 4">
    <name type="scientific">Rhizoclosmatium globosum</name>
    <dbReference type="NCBI Taxonomy" id="329046"/>
    <lineage>
        <taxon>Eukaryota</taxon>
        <taxon>Fungi</taxon>
        <taxon>Fungi incertae sedis</taxon>
        <taxon>Chytridiomycota</taxon>
        <taxon>Chytridiomycota incertae sedis</taxon>
        <taxon>Chytridiomycetes</taxon>
        <taxon>Chytridiales</taxon>
        <taxon>Chytriomycetaceae</taxon>
        <taxon>Rhizoclosmatium</taxon>
    </lineage>
</organism>
<gene>
    <name evidence="3" type="ORF">BCR33DRAFT_844787</name>
</gene>
<comment type="caution">
    <text evidence="3">The sequence shown here is derived from an EMBL/GenBank/DDBJ whole genome shotgun (WGS) entry which is preliminary data.</text>
</comment>
<keyword evidence="2" id="KW-0732">Signal</keyword>
<feature type="region of interest" description="Disordered" evidence="1">
    <location>
        <begin position="222"/>
        <end position="242"/>
    </location>
</feature>
<dbReference type="EMBL" id="MCGO01000001">
    <property type="protein sequence ID" value="ORY53465.1"/>
    <property type="molecule type" value="Genomic_DNA"/>
</dbReference>
<proteinExistence type="predicted"/>
<keyword evidence="4" id="KW-1185">Reference proteome</keyword>
<evidence type="ECO:0000256" key="1">
    <source>
        <dbReference type="SAM" id="MobiDB-lite"/>
    </source>
</evidence>
<feature type="signal peptide" evidence="2">
    <location>
        <begin position="1"/>
        <end position="21"/>
    </location>
</feature>
<feature type="chain" id="PRO_5011005076" evidence="2">
    <location>
        <begin position="22"/>
        <end position="552"/>
    </location>
</feature>
<dbReference type="AlphaFoldDB" id="A0A1Y2D4F0"/>
<evidence type="ECO:0000313" key="4">
    <source>
        <dbReference type="Proteomes" id="UP000193642"/>
    </source>
</evidence>
<accession>A0A1Y2D4F0</accession>
<dbReference type="OrthoDB" id="10380444at2759"/>
<dbReference type="Proteomes" id="UP000193642">
    <property type="component" value="Unassembled WGS sequence"/>
</dbReference>
<protein>
    <submittedName>
        <fullName evidence="3">Uncharacterized protein</fullName>
    </submittedName>
</protein>
<dbReference type="STRING" id="329046.A0A1Y2D4F0"/>
<name>A0A1Y2D4F0_9FUNG</name>
<evidence type="ECO:0000256" key="2">
    <source>
        <dbReference type="SAM" id="SignalP"/>
    </source>
</evidence>
<sequence>MRSLSALATIVVVAFVGAVTASTPAAHPIPVTIQTDISQSAGIAKRCRRSNIYQADLRPYGANWDDVKGSLLSGDVSVSSNPIGVVAAQLYSTDDATSNDVILILSLPDSFEIQQGVYNFTVYDPVSIDATTILSFQGGREDGVSFVADNSISKIWYSFSHTQSDVFTGTIHVDILTGDSGALPLASFDVDVVQAPTKRDVDSWTLTLFSASAKAAHIGATRTTSSTTSSTSTSTTTDTTTTTTTTTTAYIAQVTSITKTTDIPTNAMSIAAGTPSISLSSGAVSSQKYTYAALLGQVSGGNVTDIADSLTGRFELFLSPEAPVLTFNASSLFHDSASNLAILSVATPSKAPQSPSNFVVYNDEIDTTQVLYSTSTPFGNGFTVSFPVNKDVQSLWYGISVATNASAFSYSFHVDVFSGHQPLGSFDVNPFYFVARKRARGVEVNLFSASSRFSPRIPDIQSTTALPSTVSSVLPSASTAARSSISSVATQSVVLSSATVPGYVPPTASYISPNVQVVPTAYKPGNNNIYASAAEKAAFQTFAVVVALFSLV</sequence>
<reference evidence="3 4" key="1">
    <citation type="submission" date="2016-07" db="EMBL/GenBank/DDBJ databases">
        <title>Pervasive Adenine N6-methylation of Active Genes in Fungi.</title>
        <authorList>
            <consortium name="DOE Joint Genome Institute"/>
            <person name="Mondo S.J."/>
            <person name="Dannebaum R.O."/>
            <person name="Kuo R.C."/>
            <person name="Labutti K."/>
            <person name="Haridas S."/>
            <person name="Kuo A."/>
            <person name="Salamov A."/>
            <person name="Ahrendt S.R."/>
            <person name="Lipzen A."/>
            <person name="Sullivan W."/>
            <person name="Andreopoulos W.B."/>
            <person name="Clum A."/>
            <person name="Lindquist E."/>
            <person name="Daum C."/>
            <person name="Ramamoorthy G.K."/>
            <person name="Gryganskyi A."/>
            <person name="Culley D."/>
            <person name="Magnuson J.K."/>
            <person name="James T.Y."/>
            <person name="O'Malley M.A."/>
            <person name="Stajich J.E."/>
            <person name="Spatafora J.W."/>
            <person name="Visel A."/>
            <person name="Grigoriev I.V."/>
        </authorList>
    </citation>
    <scope>NUCLEOTIDE SEQUENCE [LARGE SCALE GENOMIC DNA]</scope>
    <source>
        <strain evidence="3 4">JEL800</strain>
    </source>
</reference>